<dbReference type="InterPro" id="IPR016181">
    <property type="entry name" value="Acyl_CoA_acyltransferase"/>
</dbReference>
<dbReference type="GO" id="GO:0016787">
    <property type="term" value="F:hydrolase activity"/>
    <property type="evidence" value="ECO:0007669"/>
    <property type="project" value="UniProtKB-KW"/>
</dbReference>
<evidence type="ECO:0000259" key="3">
    <source>
        <dbReference type="PROSITE" id="PS51186"/>
    </source>
</evidence>
<dbReference type="SUPFAM" id="SSF54637">
    <property type="entry name" value="Thioesterase/thiol ester dehydrase-isomerase"/>
    <property type="match status" value="1"/>
</dbReference>
<keyword evidence="2 4" id="KW-0378">Hydrolase</keyword>
<evidence type="ECO:0000313" key="4">
    <source>
        <dbReference type="EMBL" id="MDR7305200.1"/>
    </source>
</evidence>
<dbReference type="InterPro" id="IPR006684">
    <property type="entry name" value="YbgC/YbaW"/>
</dbReference>
<dbReference type="Proteomes" id="UP001268089">
    <property type="component" value="Unassembled WGS sequence"/>
</dbReference>
<proteinExistence type="inferred from homology"/>
<dbReference type="CDD" id="cd00586">
    <property type="entry name" value="4HBT"/>
    <property type="match status" value="1"/>
</dbReference>
<dbReference type="SUPFAM" id="SSF55729">
    <property type="entry name" value="Acyl-CoA N-acyltransferases (Nat)"/>
    <property type="match status" value="1"/>
</dbReference>
<feature type="domain" description="N-acetyltransferase" evidence="3">
    <location>
        <begin position="148"/>
        <end position="288"/>
    </location>
</feature>
<dbReference type="Gene3D" id="3.10.129.10">
    <property type="entry name" value="Hotdog Thioesterase"/>
    <property type="match status" value="1"/>
</dbReference>
<comment type="caution">
    <text evidence="4">The sequence shown here is derived from an EMBL/GenBank/DDBJ whole genome shotgun (WGS) entry which is preliminary data.</text>
</comment>
<dbReference type="PROSITE" id="PS51186">
    <property type="entry name" value="GNAT"/>
    <property type="match status" value="1"/>
</dbReference>
<dbReference type="EMBL" id="JAVDXO010000001">
    <property type="protein sequence ID" value="MDR7305200.1"/>
    <property type="molecule type" value="Genomic_DNA"/>
</dbReference>
<dbReference type="PANTHER" id="PTHR31793:SF27">
    <property type="entry name" value="NOVEL THIOESTERASE SUPERFAMILY DOMAIN AND SAPOSIN A-TYPE DOMAIN CONTAINING PROTEIN (0610012H03RIK)"/>
    <property type="match status" value="1"/>
</dbReference>
<reference evidence="4 5" key="1">
    <citation type="submission" date="2023-07" db="EMBL/GenBank/DDBJ databases">
        <title>Sorghum-associated microbial communities from plants grown in Nebraska, USA.</title>
        <authorList>
            <person name="Schachtman D."/>
        </authorList>
    </citation>
    <scope>NUCLEOTIDE SEQUENCE [LARGE SCALE GENOMIC DNA]</scope>
    <source>
        <strain evidence="4 5">BE308</strain>
    </source>
</reference>
<protein>
    <submittedName>
        <fullName evidence="4">YbgC/YbaW family acyl-CoA thioester hydrolase</fullName>
    </submittedName>
</protein>
<evidence type="ECO:0000256" key="1">
    <source>
        <dbReference type="ARBA" id="ARBA00005953"/>
    </source>
</evidence>
<name>A0ABU1ZK03_9BURK</name>
<dbReference type="NCBIfam" id="TIGR00051">
    <property type="entry name" value="YbgC/FadM family acyl-CoA thioesterase"/>
    <property type="match status" value="1"/>
</dbReference>
<dbReference type="PANTHER" id="PTHR31793">
    <property type="entry name" value="4-HYDROXYBENZOYL-COA THIOESTERASE FAMILY MEMBER"/>
    <property type="match status" value="1"/>
</dbReference>
<dbReference type="Pfam" id="PF13673">
    <property type="entry name" value="Acetyltransf_10"/>
    <property type="match status" value="1"/>
</dbReference>
<dbReference type="InterPro" id="IPR000182">
    <property type="entry name" value="GNAT_dom"/>
</dbReference>
<evidence type="ECO:0000256" key="2">
    <source>
        <dbReference type="ARBA" id="ARBA00022801"/>
    </source>
</evidence>
<dbReference type="InterPro" id="IPR050563">
    <property type="entry name" value="4-hydroxybenzoyl-CoA_TE"/>
</dbReference>
<dbReference type="Gene3D" id="3.40.630.30">
    <property type="match status" value="1"/>
</dbReference>
<dbReference type="InterPro" id="IPR029069">
    <property type="entry name" value="HotDog_dom_sf"/>
</dbReference>
<accession>A0ABU1ZK03</accession>
<organism evidence="4 5">
    <name type="scientific">Rhodoferax saidenbachensis</name>
    <dbReference type="NCBI Taxonomy" id="1484693"/>
    <lineage>
        <taxon>Bacteria</taxon>
        <taxon>Pseudomonadati</taxon>
        <taxon>Pseudomonadota</taxon>
        <taxon>Betaproteobacteria</taxon>
        <taxon>Burkholderiales</taxon>
        <taxon>Comamonadaceae</taxon>
        <taxon>Rhodoferax</taxon>
    </lineage>
</organism>
<keyword evidence="5" id="KW-1185">Reference proteome</keyword>
<dbReference type="Pfam" id="PF03061">
    <property type="entry name" value="4HBT"/>
    <property type="match status" value="1"/>
</dbReference>
<gene>
    <name evidence="4" type="ORF">J2X15_000466</name>
</gene>
<evidence type="ECO:0000313" key="5">
    <source>
        <dbReference type="Proteomes" id="UP001268089"/>
    </source>
</evidence>
<dbReference type="InterPro" id="IPR006683">
    <property type="entry name" value="Thioestr_dom"/>
</dbReference>
<comment type="similarity">
    <text evidence="1">Belongs to the 4-hydroxybenzoyl-CoA thioesterase family.</text>
</comment>
<sequence length="289" mass="32060">MTLQRSDFRFFHRLRVRWAEVDMQHIVFNAHYLMYLDTAMGDYWRALALPYQESMVLLGGDMYVKKSTLEYHASARYDDTLHIGLRCARVGNSSMVFEGGIFRGDTLLVSGELLYVFADPTSQTSRPVPDALRQVFAQFEAGQAVTHTAVGKWDDWGNRITPLRRAVFVDEQAISEVLVWDEADASAVHAVVHNVLGQVVASGRMVVEATGVARIGRMATHQMLRGGGLGLLVLRALVQAARQRGDTEVMLHAQCSAEGFYLGEGFARRGEVFVEAGIAHQEMALVLAA</sequence>